<dbReference type="Pfam" id="PF00178">
    <property type="entry name" value="Ets"/>
    <property type="match status" value="1"/>
</dbReference>
<comment type="similarity">
    <text evidence="1 3">Belongs to the ETS family.</text>
</comment>
<keyword evidence="6" id="KW-1185">Reference proteome</keyword>
<dbReference type="InterPro" id="IPR036388">
    <property type="entry name" value="WH-like_DNA-bd_sf"/>
</dbReference>
<evidence type="ECO:0000256" key="2">
    <source>
        <dbReference type="ARBA" id="ARBA00023125"/>
    </source>
</evidence>
<dbReference type="InterPro" id="IPR000418">
    <property type="entry name" value="Ets_dom"/>
</dbReference>
<dbReference type="PANTHER" id="PTHR11849">
    <property type="entry name" value="ETS"/>
    <property type="match status" value="1"/>
</dbReference>
<evidence type="ECO:0000313" key="6">
    <source>
        <dbReference type="Proteomes" id="UP001159405"/>
    </source>
</evidence>
<feature type="domain" description="ETS" evidence="4">
    <location>
        <begin position="6"/>
        <end position="86"/>
    </location>
</feature>
<dbReference type="InterPro" id="IPR046328">
    <property type="entry name" value="ETS_fam"/>
</dbReference>
<accession>A0ABN8S8D0</accession>
<dbReference type="PANTHER" id="PTHR11849:SF304">
    <property type="entry name" value="DNA-BINDING PROTEIN D-ETS-3"/>
    <property type="match status" value="1"/>
</dbReference>
<comment type="subcellular location">
    <subcellularLocation>
        <location evidence="3">Nucleus</location>
    </subcellularLocation>
</comment>
<reference evidence="5 6" key="1">
    <citation type="submission" date="2022-05" db="EMBL/GenBank/DDBJ databases">
        <authorList>
            <consortium name="Genoscope - CEA"/>
            <person name="William W."/>
        </authorList>
    </citation>
    <scope>NUCLEOTIDE SEQUENCE [LARGE SCALE GENOMIC DNA]</scope>
</reference>
<organism evidence="5 6">
    <name type="scientific">Porites lobata</name>
    <dbReference type="NCBI Taxonomy" id="104759"/>
    <lineage>
        <taxon>Eukaryota</taxon>
        <taxon>Metazoa</taxon>
        <taxon>Cnidaria</taxon>
        <taxon>Anthozoa</taxon>
        <taxon>Hexacorallia</taxon>
        <taxon>Scleractinia</taxon>
        <taxon>Fungiina</taxon>
        <taxon>Poritidae</taxon>
        <taxon>Porites</taxon>
    </lineage>
</organism>
<proteinExistence type="inferred from homology"/>
<comment type="caution">
    <text evidence="5">The sequence shown here is derived from an EMBL/GenBank/DDBJ whole genome shotgun (WGS) entry which is preliminary data.</text>
</comment>
<dbReference type="EMBL" id="CALNXK010000516">
    <property type="protein sequence ID" value="CAH3186996.1"/>
    <property type="molecule type" value="Genomic_DNA"/>
</dbReference>
<dbReference type="SUPFAM" id="SSF46785">
    <property type="entry name" value="Winged helix' DNA-binding domain"/>
    <property type="match status" value="1"/>
</dbReference>
<dbReference type="Proteomes" id="UP001159405">
    <property type="component" value="Unassembled WGS sequence"/>
</dbReference>
<dbReference type="PROSITE" id="PS50061">
    <property type="entry name" value="ETS_DOMAIN_3"/>
    <property type="match status" value="1"/>
</dbReference>
<name>A0ABN8S8D0_9CNID</name>
<keyword evidence="2 3" id="KW-0238">DNA-binding</keyword>
<keyword evidence="3" id="KW-0539">Nucleus</keyword>
<sequence length="112" mass="13745">MLKTRPQLLEFILNMLSNLWFSSIMSWEGINGQFTIIRPEQAAHVWGDRNGRRNMTYQTFSRALRYYYHKKVLSKIRGQNYTYKFDFQQLERHYGYRDMHAKNFVLQQIREK</sequence>
<gene>
    <name evidence="5" type="ORF">PLOB_00036525</name>
</gene>
<dbReference type="PRINTS" id="PR00454">
    <property type="entry name" value="ETSDOMAIN"/>
</dbReference>
<evidence type="ECO:0000256" key="3">
    <source>
        <dbReference type="RuleBase" id="RU004019"/>
    </source>
</evidence>
<dbReference type="Gene3D" id="1.10.10.10">
    <property type="entry name" value="Winged helix-like DNA-binding domain superfamily/Winged helix DNA-binding domain"/>
    <property type="match status" value="1"/>
</dbReference>
<protein>
    <recommendedName>
        <fullName evidence="4">ETS domain-containing protein</fullName>
    </recommendedName>
</protein>
<dbReference type="SMART" id="SM00413">
    <property type="entry name" value="ETS"/>
    <property type="match status" value="1"/>
</dbReference>
<evidence type="ECO:0000256" key="1">
    <source>
        <dbReference type="ARBA" id="ARBA00005562"/>
    </source>
</evidence>
<evidence type="ECO:0000259" key="4">
    <source>
        <dbReference type="PROSITE" id="PS50061"/>
    </source>
</evidence>
<dbReference type="InterPro" id="IPR036390">
    <property type="entry name" value="WH_DNA-bd_sf"/>
</dbReference>
<evidence type="ECO:0000313" key="5">
    <source>
        <dbReference type="EMBL" id="CAH3186996.1"/>
    </source>
</evidence>